<name>A0ABW6KX78_9ACTN</name>
<comment type="caution">
    <text evidence="2">The sequence shown here is derived from an EMBL/GenBank/DDBJ whole genome shotgun (WGS) entry which is preliminary data.</text>
</comment>
<dbReference type="EMBL" id="JBIAFJ010000023">
    <property type="protein sequence ID" value="MFE9172505.1"/>
    <property type="molecule type" value="Genomic_DNA"/>
</dbReference>
<feature type="region of interest" description="Disordered" evidence="1">
    <location>
        <begin position="105"/>
        <end position="132"/>
    </location>
</feature>
<accession>A0ABW6KX78</accession>
<proteinExistence type="predicted"/>
<reference evidence="2 3" key="1">
    <citation type="submission" date="2024-10" db="EMBL/GenBank/DDBJ databases">
        <title>The Natural Products Discovery Center: Release of the First 8490 Sequenced Strains for Exploring Actinobacteria Biosynthetic Diversity.</title>
        <authorList>
            <person name="Kalkreuter E."/>
            <person name="Kautsar S.A."/>
            <person name="Yang D."/>
            <person name="Bader C.D."/>
            <person name="Teijaro C.N."/>
            <person name="Fluegel L."/>
            <person name="Davis C.M."/>
            <person name="Simpson J.R."/>
            <person name="Lauterbach L."/>
            <person name="Steele A.D."/>
            <person name="Gui C."/>
            <person name="Meng S."/>
            <person name="Li G."/>
            <person name="Viehrig K."/>
            <person name="Ye F."/>
            <person name="Su P."/>
            <person name="Kiefer A.F."/>
            <person name="Nichols A."/>
            <person name="Cepeda A.J."/>
            <person name="Yan W."/>
            <person name="Fan B."/>
            <person name="Jiang Y."/>
            <person name="Adhikari A."/>
            <person name="Zheng C.-J."/>
            <person name="Schuster L."/>
            <person name="Cowan T.M."/>
            <person name="Smanski M.J."/>
            <person name="Chevrette M.G."/>
            <person name="De Carvalho L.P.S."/>
            <person name="Shen B."/>
        </authorList>
    </citation>
    <scope>NUCLEOTIDE SEQUENCE [LARGE SCALE GENOMIC DNA]</scope>
    <source>
        <strain evidence="2 3">NPDC007147</strain>
    </source>
</reference>
<sequence length="132" mass="13719">MAAESDGESERDPLETFVDEVFEEMMRESGIPRSGTGVKHGKDPLAAALLEAAAASLSQPASSRSSELERVLFAQTLATALAESLAPLLAESLAMEIVKVLNQHATSHGGDARESAGTGARARRGGERGKGS</sequence>
<keyword evidence="3" id="KW-1185">Reference proteome</keyword>
<evidence type="ECO:0000313" key="2">
    <source>
        <dbReference type="EMBL" id="MFE9172505.1"/>
    </source>
</evidence>
<organism evidence="2 3">
    <name type="scientific">Streptomyces kebangsaanensis</name>
    <dbReference type="NCBI Taxonomy" id="864058"/>
    <lineage>
        <taxon>Bacteria</taxon>
        <taxon>Bacillati</taxon>
        <taxon>Actinomycetota</taxon>
        <taxon>Actinomycetes</taxon>
        <taxon>Kitasatosporales</taxon>
        <taxon>Streptomycetaceae</taxon>
        <taxon>Streptomyces</taxon>
    </lineage>
</organism>
<evidence type="ECO:0000313" key="3">
    <source>
        <dbReference type="Proteomes" id="UP001601197"/>
    </source>
</evidence>
<protein>
    <recommendedName>
        <fullName evidence="4">DUF2267 domain-containing protein</fullName>
    </recommendedName>
</protein>
<dbReference type="Proteomes" id="UP001601197">
    <property type="component" value="Unassembled WGS sequence"/>
</dbReference>
<gene>
    <name evidence="2" type="ORF">ACFYNZ_24010</name>
</gene>
<evidence type="ECO:0008006" key="4">
    <source>
        <dbReference type="Google" id="ProtNLM"/>
    </source>
</evidence>
<dbReference type="RefSeq" id="WP_073951633.1">
    <property type="nucleotide sequence ID" value="NZ_JBIAFJ010000023.1"/>
</dbReference>
<evidence type="ECO:0000256" key="1">
    <source>
        <dbReference type="SAM" id="MobiDB-lite"/>
    </source>
</evidence>